<dbReference type="EMBL" id="JAAAUY010000139">
    <property type="protein sequence ID" value="KAF9334603.1"/>
    <property type="molecule type" value="Genomic_DNA"/>
</dbReference>
<keyword evidence="3" id="KW-1185">Reference proteome</keyword>
<feature type="region of interest" description="Disordered" evidence="1">
    <location>
        <begin position="148"/>
        <end position="205"/>
    </location>
</feature>
<evidence type="ECO:0000256" key="1">
    <source>
        <dbReference type="SAM" id="MobiDB-lite"/>
    </source>
</evidence>
<dbReference type="InterPro" id="IPR032675">
    <property type="entry name" value="LRR_dom_sf"/>
</dbReference>
<feature type="compositionally biased region" description="Low complexity" evidence="1">
    <location>
        <begin position="220"/>
        <end position="234"/>
    </location>
</feature>
<feature type="region of interest" description="Disordered" evidence="1">
    <location>
        <begin position="215"/>
        <end position="234"/>
    </location>
</feature>
<proteinExistence type="predicted"/>
<protein>
    <recommendedName>
        <fullName evidence="4">F-box domain-containing protein</fullName>
    </recommendedName>
</protein>
<name>A0A9P5SRV2_9FUNG</name>
<feature type="compositionally biased region" description="Polar residues" evidence="1">
    <location>
        <begin position="187"/>
        <end position="205"/>
    </location>
</feature>
<dbReference type="AlphaFoldDB" id="A0A9P5SRV2"/>
<sequence length="827" mass="94767">MSDRFIHLPELVEQLTHCLNHPDLFKCIQVSRAWHSAFIPHLWHTIHDRNEPWIRIIGDLKAERPKYNRDAAWYKQAIANNGQHIRHLTVREPITLQACVEAISCTGITHLTISVDGMDSDVERTLYNMANAEQRDRWTVMTNEEKEAVAGTQSGKLENLPNTLPYVETSTDSPAPPVLSFRPLPQSRDSPSQGSSQTKPLVPLFTSNSPGQSSFSFRLSSTETTPSTSVSPSVPSFTFGVSGSSRPQSPFTFGSSFIKRTVVPTFSFDTPAKPVPLADNTWQRFVVDVPPSVFRGYKTASRSQLRNSRYVWQLILRNKNLQEILNYNNSRLLRIASMHFLRSTLRELTQLKRLNFLFTDFDYLDELPDITPGLEKLEVGPENENVECLTRPHLNLKSLTLVTPANPKQLTIAFDQYPHLEEIRLHMISITNENPVHFNSQHLKIWSSSNPAVLLAKHITLDTRHLTELRFTDVLGISQLLQILIKFPYVETFKTTNLIRDEKLAADTALETEELMATFRNLGIGKPTAQAARRFRLKNLTVLNVTGRVNKDFDPLEPLWPCVPHLKSLSLQPFPRQTFPNLVAHCPRLQNLQANLQHPCSKEIAKLLTTCSELVSFTGDRHTVNAYDIVDDQWVCTRMEKLDLEIIGVRRAIENELIGCIEYHSRQHYKHLPEKGQPPQDKEQLSLWREEMADAVYDQLGRLTHLKYLKLGAATNPYVTPEYGATSQEQRRILDKNSNLPDSLLLNLETGLQHLEKLKSLELLDVKGMNHRMERVDLEWMLQNFPRLRRIRGLKGGFVSKSNDYEDRKHRLTECLQEHHPYVELLL</sequence>
<dbReference type="InterPro" id="IPR036047">
    <property type="entry name" value="F-box-like_dom_sf"/>
</dbReference>
<evidence type="ECO:0008006" key="4">
    <source>
        <dbReference type="Google" id="ProtNLM"/>
    </source>
</evidence>
<gene>
    <name evidence="2" type="ORF">BG006_001839</name>
</gene>
<feature type="compositionally biased region" description="Polar residues" evidence="1">
    <location>
        <begin position="151"/>
        <end position="173"/>
    </location>
</feature>
<reference evidence="2" key="1">
    <citation type="journal article" date="2020" name="Fungal Divers.">
        <title>Resolving the Mortierellaceae phylogeny through synthesis of multi-gene phylogenetics and phylogenomics.</title>
        <authorList>
            <person name="Vandepol N."/>
            <person name="Liber J."/>
            <person name="Desiro A."/>
            <person name="Na H."/>
            <person name="Kennedy M."/>
            <person name="Barry K."/>
            <person name="Grigoriev I.V."/>
            <person name="Miller A.N."/>
            <person name="O'Donnell K."/>
            <person name="Stajich J.E."/>
            <person name="Bonito G."/>
        </authorList>
    </citation>
    <scope>NUCLEOTIDE SEQUENCE</scope>
    <source>
        <strain evidence="2">NVP1</strain>
    </source>
</reference>
<evidence type="ECO:0000313" key="2">
    <source>
        <dbReference type="EMBL" id="KAF9334603.1"/>
    </source>
</evidence>
<dbReference type="Gene3D" id="3.80.10.10">
    <property type="entry name" value="Ribonuclease Inhibitor"/>
    <property type="match status" value="2"/>
</dbReference>
<dbReference type="Proteomes" id="UP000696485">
    <property type="component" value="Unassembled WGS sequence"/>
</dbReference>
<organism evidence="2 3">
    <name type="scientific">Podila minutissima</name>
    <dbReference type="NCBI Taxonomy" id="64525"/>
    <lineage>
        <taxon>Eukaryota</taxon>
        <taxon>Fungi</taxon>
        <taxon>Fungi incertae sedis</taxon>
        <taxon>Mucoromycota</taxon>
        <taxon>Mortierellomycotina</taxon>
        <taxon>Mortierellomycetes</taxon>
        <taxon>Mortierellales</taxon>
        <taxon>Mortierellaceae</taxon>
        <taxon>Podila</taxon>
    </lineage>
</organism>
<evidence type="ECO:0000313" key="3">
    <source>
        <dbReference type="Proteomes" id="UP000696485"/>
    </source>
</evidence>
<dbReference type="SUPFAM" id="SSF52047">
    <property type="entry name" value="RNI-like"/>
    <property type="match status" value="1"/>
</dbReference>
<comment type="caution">
    <text evidence="2">The sequence shown here is derived from an EMBL/GenBank/DDBJ whole genome shotgun (WGS) entry which is preliminary data.</text>
</comment>
<accession>A0A9P5SRV2</accession>
<dbReference type="SUPFAM" id="SSF81383">
    <property type="entry name" value="F-box domain"/>
    <property type="match status" value="1"/>
</dbReference>